<protein>
    <submittedName>
        <fullName evidence="1">Uncharacterized protein</fullName>
    </submittedName>
</protein>
<reference evidence="1" key="1">
    <citation type="journal article" date="2021" name="Proc. Natl. Acad. Sci. U.S.A.">
        <title>Three genomes in the algal genus Volvox reveal the fate of a haploid sex-determining region after a transition to homothallism.</title>
        <authorList>
            <person name="Yamamoto K."/>
            <person name="Hamaji T."/>
            <person name="Kawai-Toyooka H."/>
            <person name="Matsuzaki R."/>
            <person name="Takahashi F."/>
            <person name="Nishimura Y."/>
            <person name="Kawachi M."/>
            <person name="Noguchi H."/>
            <person name="Minakuchi Y."/>
            <person name="Umen J.G."/>
            <person name="Toyoda A."/>
            <person name="Nozaki H."/>
        </authorList>
    </citation>
    <scope>NUCLEOTIDE SEQUENCE</scope>
    <source>
        <strain evidence="1">NIES-3786</strain>
    </source>
</reference>
<dbReference type="Proteomes" id="UP000747110">
    <property type="component" value="Unassembled WGS sequence"/>
</dbReference>
<comment type="caution">
    <text evidence="1">The sequence shown here is derived from an EMBL/GenBank/DDBJ whole genome shotgun (WGS) entry which is preliminary data.</text>
</comment>
<evidence type="ECO:0000313" key="2">
    <source>
        <dbReference type="Proteomes" id="UP000747110"/>
    </source>
</evidence>
<proteinExistence type="predicted"/>
<keyword evidence="2" id="KW-1185">Reference proteome</keyword>
<sequence>MRPSSLAAAVDLGSGCRWCWCFCICKESSPALSALSLSPPSSGFNNITRMMPNSRNKFSNIGSCRQVLHQRRHWRRPVSGLCLPPLFSVAGGRSRQAQHGYWAAIQRYAAGKAPTAVGAGAATVIEADP</sequence>
<dbReference type="EMBL" id="BNCP01000006">
    <property type="protein sequence ID" value="GIL74213.1"/>
    <property type="molecule type" value="Genomic_DNA"/>
</dbReference>
<name>A0A8J4C9C3_9CHLO</name>
<evidence type="ECO:0000313" key="1">
    <source>
        <dbReference type="EMBL" id="GIL74213.1"/>
    </source>
</evidence>
<dbReference type="AlphaFoldDB" id="A0A8J4C9C3"/>
<accession>A0A8J4C9C3</accession>
<organism evidence="1 2">
    <name type="scientific">Volvox reticuliferus</name>
    <dbReference type="NCBI Taxonomy" id="1737510"/>
    <lineage>
        <taxon>Eukaryota</taxon>
        <taxon>Viridiplantae</taxon>
        <taxon>Chlorophyta</taxon>
        <taxon>core chlorophytes</taxon>
        <taxon>Chlorophyceae</taxon>
        <taxon>CS clade</taxon>
        <taxon>Chlamydomonadales</taxon>
        <taxon>Volvocaceae</taxon>
        <taxon>Volvox</taxon>
    </lineage>
</organism>
<gene>
    <name evidence="1" type="ORF">Vretifemale_4231</name>
</gene>